<dbReference type="Pfam" id="PF01063">
    <property type="entry name" value="Aminotran_4"/>
    <property type="match status" value="1"/>
</dbReference>
<dbReference type="EMBL" id="CBXI010000031">
    <property type="protein sequence ID" value="CDL91683.1"/>
    <property type="molecule type" value="Genomic_DNA"/>
</dbReference>
<dbReference type="CDD" id="cd00449">
    <property type="entry name" value="PLPDE_IV"/>
    <property type="match status" value="1"/>
</dbReference>
<comment type="caution">
    <text evidence="4">The sequence shown here is derived from an EMBL/GenBank/DDBJ whole genome shotgun (WGS) entry which is preliminary data.</text>
</comment>
<dbReference type="InterPro" id="IPR043132">
    <property type="entry name" value="BCAT-like_C"/>
</dbReference>
<dbReference type="Proteomes" id="UP000019482">
    <property type="component" value="Unassembled WGS sequence"/>
</dbReference>
<gene>
    <name evidence="4" type="ORF">CTDIVETGP_1753</name>
</gene>
<dbReference type="SUPFAM" id="SSF56752">
    <property type="entry name" value="D-aminoacid aminotransferase-like PLP-dependent enzymes"/>
    <property type="match status" value="1"/>
</dbReference>
<dbReference type="RefSeq" id="WP_017895222.1">
    <property type="nucleotide sequence ID" value="NZ_CBXI010000031.1"/>
</dbReference>
<dbReference type="AlphaFoldDB" id="W6N510"/>
<dbReference type="GO" id="GO:0005829">
    <property type="term" value="C:cytosol"/>
    <property type="evidence" value="ECO:0007669"/>
    <property type="project" value="TreeGrafter"/>
</dbReference>
<evidence type="ECO:0000313" key="4">
    <source>
        <dbReference type="EMBL" id="CDL91683.1"/>
    </source>
</evidence>
<dbReference type="PANTHER" id="PTHR42743:SF11">
    <property type="entry name" value="AMINODEOXYCHORISMATE LYASE"/>
    <property type="match status" value="1"/>
</dbReference>
<evidence type="ECO:0000313" key="5">
    <source>
        <dbReference type="Proteomes" id="UP000019482"/>
    </source>
</evidence>
<keyword evidence="4" id="KW-0032">Aminotransferase</keyword>
<dbReference type="InterPro" id="IPR043131">
    <property type="entry name" value="BCAT-like_N"/>
</dbReference>
<accession>W6N510</accession>
<protein>
    <submittedName>
        <fullName evidence="4">Branched-chain amino acid aminotransferase</fullName>
        <ecNumber evidence="4">2.6.1.42</ecNumber>
    </submittedName>
</protein>
<reference evidence="4 5" key="1">
    <citation type="journal article" date="2015" name="Genome Announc.">
        <title>Draft Genome Sequence of Clostridium tyrobutyricum Strain DIVETGP, Isolated from Cow's Milk for Grana Padano Production.</title>
        <authorList>
            <person name="Soggiu A."/>
            <person name="Piras C."/>
            <person name="Gaiarsa S."/>
            <person name="Sassera D."/>
            <person name="Roncada P."/>
            <person name="Bendixen E."/>
            <person name="Brasca M."/>
            <person name="Bonizzi L."/>
        </authorList>
    </citation>
    <scope>NUCLEOTIDE SEQUENCE [LARGE SCALE GENOMIC DNA]</scope>
    <source>
        <strain evidence="4 5">DIVETGP</strain>
    </source>
</reference>
<dbReference type="InterPro" id="IPR001544">
    <property type="entry name" value="Aminotrans_IV"/>
</dbReference>
<organism evidence="4 5">
    <name type="scientific">Clostridium tyrobutyricum DIVETGP</name>
    <dbReference type="NCBI Taxonomy" id="1408889"/>
    <lineage>
        <taxon>Bacteria</taxon>
        <taxon>Bacillati</taxon>
        <taxon>Bacillota</taxon>
        <taxon>Clostridia</taxon>
        <taxon>Eubacteriales</taxon>
        <taxon>Clostridiaceae</taxon>
        <taxon>Clostridium</taxon>
    </lineage>
</organism>
<dbReference type="GO" id="GO:0004084">
    <property type="term" value="F:branched-chain-amino-acid transaminase activity"/>
    <property type="evidence" value="ECO:0007669"/>
    <property type="project" value="UniProtKB-EC"/>
</dbReference>
<comment type="similarity">
    <text evidence="2">Belongs to the class-IV pyridoxal-phosphate-dependent aminotransferase family.</text>
</comment>
<evidence type="ECO:0000256" key="1">
    <source>
        <dbReference type="ARBA" id="ARBA00001933"/>
    </source>
</evidence>
<keyword evidence="3" id="KW-0663">Pyridoxal phosphate</keyword>
<sequence length="272" mass="31322">MNKCLDKFFILNNNVKVLKEFEDNKIEAGKSLYEVIRIIDGKPLFLKRHLDRLENSARVIGLELWLGREEIKQSILKLIEKNNVCIGNIKLVFNFSVKNNFFAYFIDHHYPELSDYENGVDTILYFGERQNPNAKIINADFRRQTDILIKKKNVFEAILADRNGNITEGSRSNIFFVKGENLITAPLKQVLPGTTRQVIMEACSKMGIGVKECKINYRDIDRYDALFISGTSPKVLPVKSVDNIKFNSSKNKIVMDVMKAYDEEIKMDLSNL</sequence>
<dbReference type="GO" id="GO:0046394">
    <property type="term" value="P:carboxylic acid biosynthetic process"/>
    <property type="evidence" value="ECO:0007669"/>
    <property type="project" value="UniProtKB-ARBA"/>
</dbReference>
<keyword evidence="4" id="KW-0808">Transferase</keyword>
<dbReference type="EC" id="2.6.1.42" evidence="4"/>
<dbReference type="InterPro" id="IPR036038">
    <property type="entry name" value="Aminotransferase-like"/>
</dbReference>
<dbReference type="GO" id="GO:0008652">
    <property type="term" value="P:amino acid biosynthetic process"/>
    <property type="evidence" value="ECO:0007669"/>
    <property type="project" value="UniProtKB-ARBA"/>
</dbReference>
<evidence type="ECO:0000256" key="2">
    <source>
        <dbReference type="ARBA" id="ARBA00009320"/>
    </source>
</evidence>
<dbReference type="GeneID" id="29419759"/>
<dbReference type="OrthoDB" id="9805628at2"/>
<keyword evidence="5" id="KW-1185">Reference proteome</keyword>
<proteinExistence type="inferred from homology"/>
<dbReference type="Gene3D" id="3.20.10.10">
    <property type="entry name" value="D-amino Acid Aminotransferase, subunit A, domain 2"/>
    <property type="match status" value="1"/>
</dbReference>
<evidence type="ECO:0000256" key="3">
    <source>
        <dbReference type="ARBA" id="ARBA00022898"/>
    </source>
</evidence>
<dbReference type="PANTHER" id="PTHR42743">
    <property type="entry name" value="AMINO-ACID AMINOTRANSFERASE"/>
    <property type="match status" value="1"/>
</dbReference>
<dbReference type="Gene3D" id="3.30.470.10">
    <property type="match status" value="1"/>
</dbReference>
<comment type="cofactor">
    <cofactor evidence="1">
        <name>pyridoxal 5'-phosphate</name>
        <dbReference type="ChEBI" id="CHEBI:597326"/>
    </cofactor>
</comment>
<dbReference type="InterPro" id="IPR050571">
    <property type="entry name" value="Class-IV_PLP-Dep_Aminotrnsfr"/>
</dbReference>
<name>W6N510_CLOTY</name>
<dbReference type="FunFam" id="3.20.10.10:FF:000002">
    <property type="entry name" value="D-alanine aminotransferase"/>
    <property type="match status" value="1"/>
</dbReference>